<comment type="subcellular location">
    <subcellularLocation>
        <location evidence="1">Membrane</location>
        <topology evidence="1">Multi-pass membrane protein</topology>
    </subcellularLocation>
</comment>
<evidence type="ECO:0000313" key="8">
    <source>
        <dbReference type="EMBL" id="TID24127.1"/>
    </source>
</evidence>
<feature type="transmembrane region" description="Helical" evidence="7">
    <location>
        <begin position="124"/>
        <end position="144"/>
    </location>
</feature>
<dbReference type="AlphaFoldDB" id="A0A4Z1P5A1"/>
<keyword evidence="4 7" id="KW-1133">Transmembrane helix</keyword>
<dbReference type="InterPro" id="IPR051584">
    <property type="entry name" value="GPCR-associated_LMBR1"/>
</dbReference>
<dbReference type="Pfam" id="PF04791">
    <property type="entry name" value="LMBR1"/>
    <property type="match status" value="1"/>
</dbReference>
<dbReference type="GO" id="GO:0016020">
    <property type="term" value="C:membrane"/>
    <property type="evidence" value="ECO:0007669"/>
    <property type="project" value="UniProtKB-SubCell"/>
</dbReference>
<dbReference type="STRING" id="86259.A0A4Z1P5A1"/>
<evidence type="ECO:0000313" key="9">
    <source>
        <dbReference type="Proteomes" id="UP000298493"/>
    </source>
</evidence>
<dbReference type="InterPro" id="IPR006876">
    <property type="entry name" value="LMBR1-like_membr_prot"/>
</dbReference>
<feature type="transmembrane region" description="Helical" evidence="7">
    <location>
        <begin position="405"/>
        <end position="426"/>
    </location>
</feature>
<comment type="caution">
    <text evidence="8">The sequence shown here is derived from an EMBL/GenBank/DDBJ whole genome shotgun (WGS) entry which is preliminary data.</text>
</comment>
<evidence type="ECO:0000256" key="7">
    <source>
        <dbReference type="SAM" id="Phobius"/>
    </source>
</evidence>
<proteinExistence type="inferred from homology"/>
<keyword evidence="9" id="KW-1185">Reference proteome</keyword>
<evidence type="ECO:0000256" key="5">
    <source>
        <dbReference type="ARBA" id="ARBA00023136"/>
    </source>
</evidence>
<feature type="transmembrane region" description="Helical" evidence="7">
    <location>
        <begin position="38"/>
        <end position="59"/>
    </location>
</feature>
<evidence type="ECO:0000256" key="3">
    <source>
        <dbReference type="ARBA" id="ARBA00022692"/>
    </source>
</evidence>
<organism evidence="8 9">
    <name type="scientific">Venturia nashicola</name>
    <dbReference type="NCBI Taxonomy" id="86259"/>
    <lineage>
        <taxon>Eukaryota</taxon>
        <taxon>Fungi</taxon>
        <taxon>Dikarya</taxon>
        <taxon>Ascomycota</taxon>
        <taxon>Pezizomycotina</taxon>
        <taxon>Dothideomycetes</taxon>
        <taxon>Pleosporomycetidae</taxon>
        <taxon>Venturiales</taxon>
        <taxon>Venturiaceae</taxon>
        <taxon>Venturia</taxon>
    </lineage>
</organism>
<feature type="region of interest" description="Disordered" evidence="6">
    <location>
        <begin position="643"/>
        <end position="676"/>
    </location>
</feature>
<feature type="region of interest" description="Disordered" evidence="6">
    <location>
        <begin position="554"/>
        <end position="574"/>
    </location>
</feature>
<keyword evidence="5 7" id="KW-0472">Membrane</keyword>
<feature type="transmembrane region" description="Helical" evidence="7">
    <location>
        <begin position="156"/>
        <end position="174"/>
    </location>
</feature>
<name>A0A4Z1P5A1_9PEZI</name>
<feature type="transmembrane region" description="Helical" evidence="7">
    <location>
        <begin position="346"/>
        <end position="366"/>
    </location>
</feature>
<evidence type="ECO:0000256" key="4">
    <source>
        <dbReference type="ARBA" id="ARBA00022989"/>
    </source>
</evidence>
<gene>
    <name evidence="8" type="ORF">E6O75_ATG02492</name>
</gene>
<dbReference type="Proteomes" id="UP000298493">
    <property type="component" value="Unassembled WGS sequence"/>
</dbReference>
<reference evidence="8 9" key="1">
    <citation type="submission" date="2019-04" db="EMBL/GenBank/DDBJ databases">
        <title>High contiguity whole genome sequence and gene annotation resource for two Venturia nashicola isolates.</title>
        <authorList>
            <person name="Prokchorchik M."/>
            <person name="Won K."/>
            <person name="Lee Y."/>
            <person name="Choi E.D."/>
            <person name="Segonzac C."/>
            <person name="Sohn K.H."/>
        </authorList>
    </citation>
    <scope>NUCLEOTIDE SEQUENCE [LARGE SCALE GENOMIC DNA]</scope>
    <source>
        <strain evidence="8 9">PRI2</strain>
    </source>
</reference>
<feature type="compositionally biased region" description="Basic and acidic residues" evidence="6">
    <location>
        <begin position="560"/>
        <end position="574"/>
    </location>
</feature>
<dbReference type="EMBL" id="SNSC02000005">
    <property type="protein sequence ID" value="TID24127.1"/>
    <property type="molecule type" value="Genomic_DNA"/>
</dbReference>
<dbReference type="PANTHER" id="PTHR21355:SF0">
    <property type="entry name" value="G-PROTEIN COUPLED RECEPTOR-ASSOCIATED PROTEIN LMBRD2"/>
    <property type="match status" value="1"/>
</dbReference>
<dbReference type="OrthoDB" id="203099at2759"/>
<accession>A0A4Z1P5A1</accession>
<feature type="transmembrane region" description="Helical" evidence="7">
    <location>
        <begin position="498"/>
        <end position="516"/>
    </location>
</feature>
<comment type="similarity">
    <text evidence="2">Belongs to the LIMR family.</text>
</comment>
<evidence type="ECO:0000256" key="6">
    <source>
        <dbReference type="SAM" id="MobiDB-lite"/>
    </source>
</evidence>
<feature type="transmembrane region" description="Helical" evidence="7">
    <location>
        <begin position="79"/>
        <end position="103"/>
    </location>
</feature>
<feature type="transmembrane region" description="Helical" evidence="7">
    <location>
        <begin position="6"/>
        <end position="26"/>
    </location>
</feature>
<keyword evidence="3 7" id="KW-0812">Transmembrane</keyword>
<sequence>MAAGVGSSIFFSFSLLVISLLVLLLLRYYLPIRSTPGYLLLPVFLSLSLPSSIILLVPIDLASNAGTGEARGIWLPDRALLVAWRITYWLTFILTWFALPLLGEYSDSGYRDPKDRFIYSLRSNARYQLTVLSIGSVGAVYFFLTEGFNFMSLKGLVMALAYAWGLILAIYLMGHGLVSIPKRLYHDANPSRRLRRLQAQAPRIHDKLLEATDDLGQYEQQVFQLKQRKNGTAAVYKEWIDELDDMATVPEARIMASVASARLPSSLPPIPHVITDRYLADLTRKLKRARHKKIRYLSEWEHLIMTASRQQTILDSFSSKKLDFGKASPYASLFEKMTLLTPYTRYLVHSAVVPAIYYFTSGIAALSSVCIIWSEIVKGFASSKLSLIGLTVVHHRDDSRGLIGFAGQCLAAFWLCYMCTCALWSVTEVKVWGNRALVRRGTYEESACWYAGQVAKLTVPLSYNFVTMMPGSISEATMFHKFLGKLVELTPLGKGFSGFYPILVLLPVVASMFGLYGKIKSATGFGDVIGDEEGLGGWREGKALIEREVRGQPGAVGLSHRAEGDSRDGSFDIPRESRTGAIAASSAATRNAARPVRAEYQRVTQPEEEEEEGNFVTDFAHRVANTFSAADKPAWLSEGFKKPAWMGGEEGNTTGGADSSDGGLSRWFGRGNSVRL</sequence>
<dbReference type="PANTHER" id="PTHR21355">
    <property type="entry name" value="G-PROTEIN COUPLED RECEPTOR-ASSOCIATED PROTEIN LMBRD2"/>
    <property type="match status" value="1"/>
</dbReference>
<evidence type="ECO:0000256" key="1">
    <source>
        <dbReference type="ARBA" id="ARBA00004141"/>
    </source>
</evidence>
<protein>
    <submittedName>
        <fullName evidence="8">Uncharacterized protein</fullName>
    </submittedName>
</protein>
<evidence type="ECO:0000256" key="2">
    <source>
        <dbReference type="ARBA" id="ARBA00010487"/>
    </source>
</evidence>